<accession>A0A317ZP39</accession>
<evidence type="ECO:0000259" key="1">
    <source>
        <dbReference type="Pfam" id="PF09848"/>
    </source>
</evidence>
<feature type="domain" description="Schlafen group 3-like DNA/RNA helicase" evidence="1">
    <location>
        <begin position="194"/>
        <end position="577"/>
    </location>
</feature>
<dbReference type="Pfam" id="PF09848">
    <property type="entry name" value="SLFN-g3_helicase"/>
    <property type="match status" value="1"/>
</dbReference>
<dbReference type="Proteomes" id="UP000246722">
    <property type="component" value="Unassembled WGS sequence"/>
</dbReference>
<dbReference type="InterPro" id="IPR027417">
    <property type="entry name" value="P-loop_NTPase"/>
</dbReference>
<evidence type="ECO:0000313" key="3">
    <source>
        <dbReference type="Proteomes" id="UP000246722"/>
    </source>
</evidence>
<keyword evidence="3" id="KW-1185">Reference proteome</keyword>
<dbReference type="CDD" id="cd10439">
    <property type="entry name" value="GIY-YIG_COG3410"/>
    <property type="match status" value="1"/>
</dbReference>
<evidence type="ECO:0000313" key="2">
    <source>
        <dbReference type="EMBL" id="PXA68300.1"/>
    </source>
</evidence>
<dbReference type="Gene3D" id="3.40.50.300">
    <property type="entry name" value="P-loop containing nucleotide triphosphate hydrolases"/>
    <property type="match status" value="1"/>
</dbReference>
<proteinExistence type="predicted"/>
<sequence>MTPFKIEHLKFTSESISTWAPGDHRNTNWPVVYVLDDATASRPIMRGGRLNDVYVGESRNAVARMRQHLVAPDKRHLSTVRVIVDESFNKSVCLDLESYLIRMLAGDGSYRVLNRNDGITESDYFDRDRYQASFLEVFDQLRRDGVFTRSIPEIENSDLFKLSPFKALTLDQAVAVEGILEGLFEDLGSGATSTTVVQGEPGTGKTVVAIYMLKLLVDIANSVPTEDLDSDSLFSEFFGGEYKQRLSGIRIGLVVPQQSLRNSIKKVFKKTPGLKPDMVMTAFEVGESNEHFDLLIVDESHRLNQRANQPSGVQNKKFQMITEKLFGTDDTTKTQLDWIRAKSTHQILLLDAAQSVRPADLPPEVLSRLVERARAANRNYPLATQMRVRAGADYVGYVRLILGPAAGGVSLPVRPETFEGYDLRMFDSVADMHAEIRRLDAEVGLSRLVAGFAWPWKTKTDKGAYDIEFDDAKLRWNSTQTDWIASPTSLDEVGSIHTVQGYDLNYAGVIIGPDLRYAAAEGRLTVDRAQYFDLKGKENNKVLGKVYTDEDLLRFITNIYAVLLTRGIRGTFIYVCDPALREHLRQFIPRN</sequence>
<organism evidence="2 3">
    <name type="scientific">Cryobacterium arcticum</name>
    <dbReference type="NCBI Taxonomy" id="670052"/>
    <lineage>
        <taxon>Bacteria</taxon>
        <taxon>Bacillati</taxon>
        <taxon>Actinomycetota</taxon>
        <taxon>Actinomycetes</taxon>
        <taxon>Micrococcales</taxon>
        <taxon>Microbacteriaceae</taxon>
        <taxon>Cryobacterium</taxon>
    </lineage>
</organism>
<dbReference type="InterPro" id="IPR018647">
    <property type="entry name" value="SLFN_3-like_DNA/RNA_helicase"/>
</dbReference>
<comment type="caution">
    <text evidence="2">The sequence shown here is derived from an EMBL/GenBank/DDBJ whole genome shotgun (WGS) entry which is preliminary data.</text>
</comment>
<dbReference type="EMBL" id="QHLY01000012">
    <property type="protein sequence ID" value="PXA68300.1"/>
    <property type="molecule type" value="Genomic_DNA"/>
</dbReference>
<dbReference type="AlphaFoldDB" id="A0A317ZP39"/>
<dbReference type="SUPFAM" id="SSF52540">
    <property type="entry name" value="P-loop containing nucleoside triphosphate hydrolases"/>
    <property type="match status" value="1"/>
</dbReference>
<name>A0A317ZP39_9MICO</name>
<dbReference type="OrthoDB" id="3193269at2"/>
<reference evidence="2 3" key="1">
    <citation type="submission" date="2018-05" db="EMBL/GenBank/DDBJ databases">
        <title>Genetic diversity of glacier-inhabiting Cryobacterium bacteria in China and description of Cryobacterium mengkeensis sp. nov. and Arthrobacter glacialis sp. nov.</title>
        <authorList>
            <person name="Liu Q."/>
            <person name="Xin Y.-H."/>
        </authorList>
    </citation>
    <scope>NUCLEOTIDE SEQUENCE [LARGE SCALE GENOMIC DNA]</scope>
    <source>
        <strain evidence="2 3">SK-1</strain>
    </source>
</reference>
<protein>
    <submittedName>
        <fullName evidence="2">AAA family ATPase</fullName>
    </submittedName>
</protein>
<dbReference type="RefSeq" id="WP_110127967.1">
    <property type="nucleotide sequence ID" value="NZ_QHLY01000012.1"/>
</dbReference>
<gene>
    <name evidence="2" type="ORF">CTB96_16915</name>
</gene>